<organism evidence="1 2">
    <name type="scientific">Neurospora tetraspora</name>
    <dbReference type="NCBI Taxonomy" id="94610"/>
    <lineage>
        <taxon>Eukaryota</taxon>
        <taxon>Fungi</taxon>
        <taxon>Dikarya</taxon>
        <taxon>Ascomycota</taxon>
        <taxon>Pezizomycotina</taxon>
        <taxon>Sordariomycetes</taxon>
        <taxon>Sordariomycetidae</taxon>
        <taxon>Sordariales</taxon>
        <taxon>Sordariaceae</taxon>
        <taxon>Neurospora</taxon>
    </lineage>
</organism>
<evidence type="ECO:0000313" key="2">
    <source>
        <dbReference type="Proteomes" id="UP001278500"/>
    </source>
</evidence>
<name>A0AAE0JFL5_9PEZI</name>
<gene>
    <name evidence="1" type="ORF">B0H65DRAFT_466583</name>
</gene>
<protein>
    <submittedName>
        <fullName evidence="1">Uncharacterized protein</fullName>
    </submittedName>
</protein>
<reference evidence="1" key="2">
    <citation type="submission" date="2023-06" db="EMBL/GenBank/DDBJ databases">
        <authorList>
            <consortium name="Lawrence Berkeley National Laboratory"/>
            <person name="Haridas S."/>
            <person name="Hensen N."/>
            <person name="Bonometti L."/>
            <person name="Westerberg I."/>
            <person name="Brannstrom I.O."/>
            <person name="Guillou S."/>
            <person name="Cros-Aarteil S."/>
            <person name="Calhoun S."/>
            <person name="Kuo A."/>
            <person name="Mondo S."/>
            <person name="Pangilinan J."/>
            <person name="Riley R."/>
            <person name="Labutti K."/>
            <person name="Andreopoulos B."/>
            <person name="Lipzen A."/>
            <person name="Chen C."/>
            <person name="Yanf M."/>
            <person name="Daum C."/>
            <person name="Ng V."/>
            <person name="Clum A."/>
            <person name="Steindorff A."/>
            <person name="Ohm R."/>
            <person name="Martin F."/>
            <person name="Silar P."/>
            <person name="Natvig D."/>
            <person name="Lalanne C."/>
            <person name="Gautier V."/>
            <person name="Ament-Velasquez S.L."/>
            <person name="Kruys A."/>
            <person name="Hutchinson M.I."/>
            <person name="Powell A.J."/>
            <person name="Barry K."/>
            <person name="Miller A.N."/>
            <person name="Grigoriev I.V."/>
            <person name="Debuchy R."/>
            <person name="Gladieux P."/>
            <person name="Thoren M.H."/>
            <person name="Johannesson H."/>
        </authorList>
    </citation>
    <scope>NUCLEOTIDE SEQUENCE</scope>
    <source>
        <strain evidence="1">CBS 560.94</strain>
    </source>
</reference>
<evidence type="ECO:0000313" key="1">
    <source>
        <dbReference type="EMBL" id="KAK3345419.1"/>
    </source>
</evidence>
<dbReference type="RefSeq" id="XP_062682032.1">
    <property type="nucleotide sequence ID" value="XM_062826862.1"/>
</dbReference>
<comment type="caution">
    <text evidence="1">The sequence shown here is derived from an EMBL/GenBank/DDBJ whole genome shotgun (WGS) entry which is preliminary data.</text>
</comment>
<sequence>MYGSCALSVLSCSLLLTDITSLGARVIIPKTYRRWFPPFGDFVCITYLRLCNMTYLSCCDYIVAEREGKREEE</sequence>
<dbReference type="EMBL" id="JAUEPP010000004">
    <property type="protein sequence ID" value="KAK3345419.1"/>
    <property type="molecule type" value="Genomic_DNA"/>
</dbReference>
<dbReference type="AlphaFoldDB" id="A0AAE0JFL5"/>
<reference evidence="1" key="1">
    <citation type="journal article" date="2023" name="Mol. Phylogenet. Evol.">
        <title>Genome-scale phylogeny and comparative genomics of the fungal order Sordariales.</title>
        <authorList>
            <person name="Hensen N."/>
            <person name="Bonometti L."/>
            <person name="Westerberg I."/>
            <person name="Brannstrom I.O."/>
            <person name="Guillou S."/>
            <person name="Cros-Aarteil S."/>
            <person name="Calhoun S."/>
            <person name="Haridas S."/>
            <person name="Kuo A."/>
            <person name="Mondo S."/>
            <person name="Pangilinan J."/>
            <person name="Riley R."/>
            <person name="LaButti K."/>
            <person name="Andreopoulos B."/>
            <person name="Lipzen A."/>
            <person name="Chen C."/>
            <person name="Yan M."/>
            <person name="Daum C."/>
            <person name="Ng V."/>
            <person name="Clum A."/>
            <person name="Steindorff A."/>
            <person name="Ohm R.A."/>
            <person name="Martin F."/>
            <person name="Silar P."/>
            <person name="Natvig D.O."/>
            <person name="Lalanne C."/>
            <person name="Gautier V."/>
            <person name="Ament-Velasquez S.L."/>
            <person name="Kruys A."/>
            <person name="Hutchinson M.I."/>
            <person name="Powell A.J."/>
            <person name="Barry K."/>
            <person name="Miller A.N."/>
            <person name="Grigoriev I.V."/>
            <person name="Debuchy R."/>
            <person name="Gladieux P."/>
            <person name="Hiltunen Thoren M."/>
            <person name="Johannesson H."/>
        </authorList>
    </citation>
    <scope>NUCLEOTIDE SEQUENCE</scope>
    <source>
        <strain evidence="1">CBS 560.94</strain>
    </source>
</reference>
<proteinExistence type="predicted"/>
<keyword evidence="2" id="KW-1185">Reference proteome</keyword>
<dbReference type="GeneID" id="87864016"/>
<accession>A0AAE0JFL5</accession>
<dbReference type="Proteomes" id="UP001278500">
    <property type="component" value="Unassembled WGS sequence"/>
</dbReference>